<keyword evidence="3" id="KW-1185">Reference proteome</keyword>
<dbReference type="GO" id="GO:0036464">
    <property type="term" value="C:cytoplasmic ribonucleoprotein granule"/>
    <property type="evidence" value="ECO:0007669"/>
    <property type="project" value="TreeGrafter"/>
</dbReference>
<sequence length="528" mass="59441">MGKRKNRLKKKEIKRKLRQQNKKRIISPRKLSKPHTLATAANTCQSAGFTKPAATSTQVSGVICLAPNINNPIINTQKDSTMAPHQHQFKKFKDIAVIKPVKRLNNNKMKGDTSYSQKLVNSLKRRALNSKNNPQRNGIKRKLDFKNSTELSKRQLPKPKFYVTKKARGSKAPLNKTIEEGEIIEEIESSDDDDCILISPVVDKVIIECDESAESQHVSNADIPSCSFVVDKTGDYQKPLPSNNGFMYPTNSMDASLIAIDDSLDSVSSEESEEEITDRETNLVKTEPNTSVNDSVIFVKETMATEDFIPLPADEKSSPRRGKKRKTNAVNATPKVIKRMNESLFTTTERKKLADYNSNTYNPGTTVSTADSKKRPIIIDGSNVAFAHGCSNVFSAEGVKYCIEYFLKMGHDVKAVIPQFRRNQHKSSNPALLDQLHKDNKIVFTPCKNLPNQQSISYDDRFILQLAYEKNAAIVSNDNYRDLIHENAAFKKIIENRVIGYSWCDDILILPKDPYGRFGPPLDEILRC</sequence>
<dbReference type="PANTHER" id="PTHR12876">
    <property type="entry name" value="N4BP1-RELATED"/>
    <property type="match status" value="1"/>
</dbReference>
<gene>
    <name evidence="4" type="primary">LOC117567463</name>
</gene>
<dbReference type="PANTHER" id="PTHR12876:SF35">
    <property type="entry name" value="LD08718P-RELATED"/>
    <property type="match status" value="1"/>
</dbReference>
<dbReference type="GO" id="GO:0003729">
    <property type="term" value="F:mRNA binding"/>
    <property type="evidence" value="ECO:0007669"/>
    <property type="project" value="TreeGrafter"/>
</dbReference>
<dbReference type="InterPro" id="IPR021869">
    <property type="entry name" value="RNase_Zc3h12_NYN"/>
</dbReference>
<protein>
    <submittedName>
        <fullName evidence="4">Uncharacterized protein LOC117567463 isoform X2</fullName>
    </submittedName>
</protein>
<feature type="compositionally biased region" description="Basic and acidic residues" evidence="1">
    <location>
        <begin position="141"/>
        <end position="152"/>
    </location>
</feature>
<dbReference type="AlphaFoldDB" id="A0A6P8WKD0"/>
<dbReference type="GO" id="GO:0005634">
    <property type="term" value="C:nucleus"/>
    <property type="evidence" value="ECO:0007669"/>
    <property type="project" value="TreeGrafter"/>
</dbReference>
<proteinExistence type="predicted"/>
<dbReference type="RefSeq" id="XP_034103369.1">
    <property type="nucleotide sequence ID" value="XM_034247478.2"/>
</dbReference>
<evidence type="ECO:0000313" key="3">
    <source>
        <dbReference type="Proteomes" id="UP000515160"/>
    </source>
</evidence>
<dbReference type="InterPro" id="IPR051101">
    <property type="entry name" value="ZC3H12/N4BP1_RNase_Reg"/>
</dbReference>
<dbReference type="Pfam" id="PF11977">
    <property type="entry name" value="RNase_Zc3h12a"/>
    <property type="match status" value="1"/>
</dbReference>
<feature type="region of interest" description="Disordered" evidence="1">
    <location>
        <begin position="1"/>
        <end position="27"/>
    </location>
</feature>
<feature type="region of interest" description="Disordered" evidence="1">
    <location>
        <begin position="129"/>
        <end position="152"/>
    </location>
</feature>
<dbReference type="CDD" id="cd18719">
    <property type="entry name" value="PIN_Zc3h12a-N4BP1-like"/>
    <property type="match status" value="1"/>
</dbReference>
<dbReference type="Gene3D" id="3.40.50.11980">
    <property type="match status" value="1"/>
</dbReference>
<dbReference type="GeneID" id="117567463"/>
<reference evidence="4" key="1">
    <citation type="submission" date="2025-08" db="UniProtKB">
        <authorList>
            <consortium name="RefSeq"/>
        </authorList>
    </citation>
    <scope>IDENTIFICATION</scope>
    <source>
        <strain evidence="4">15112-1751.03</strain>
        <tissue evidence="4">Whole Adult</tissue>
    </source>
</reference>
<evidence type="ECO:0000256" key="1">
    <source>
        <dbReference type="SAM" id="MobiDB-lite"/>
    </source>
</evidence>
<name>A0A6P8WKD0_DROAB</name>
<organism evidence="3 4">
    <name type="scientific">Drosophila albomicans</name>
    <name type="common">Fruit fly</name>
    <dbReference type="NCBI Taxonomy" id="7291"/>
    <lineage>
        <taxon>Eukaryota</taxon>
        <taxon>Metazoa</taxon>
        <taxon>Ecdysozoa</taxon>
        <taxon>Arthropoda</taxon>
        <taxon>Hexapoda</taxon>
        <taxon>Insecta</taxon>
        <taxon>Pterygota</taxon>
        <taxon>Neoptera</taxon>
        <taxon>Endopterygota</taxon>
        <taxon>Diptera</taxon>
        <taxon>Brachycera</taxon>
        <taxon>Muscomorpha</taxon>
        <taxon>Ephydroidea</taxon>
        <taxon>Drosophilidae</taxon>
        <taxon>Drosophila</taxon>
    </lineage>
</organism>
<dbReference type="FunFam" id="3.40.50.11980:FF:000001">
    <property type="entry name" value="ZC3H12A isoform 1"/>
    <property type="match status" value="1"/>
</dbReference>
<evidence type="ECO:0000259" key="2">
    <source>
        <dbReference type="Pfam" id="PF11977"/>
    </source>
</evidence>
<dbReference type="OrthoDB" id="392925at2759"/>
<dbReference type="GO" id="GO:0004521">
    <property type="term" value="F:RNA endonuclease activity"/>
    <property type="evidence" value="ECO:0007669"/>
    <property type="project" value="TreeGrafter"/>
</dbReference>
<feature type="domain" description="RNase NYN" evidence="2">
    <location>
        <begin position="374"/>
        <end position="523"/>
    </location>
</feature>
<evidence type="ECO:0000313" key="4">
    <source>
        <dbReference type="RefSeq" id="XP_034103369.1"/>
    </source>
</evidence>
<accession>A0A6P8WKD0</accession>
<dbReference type="Proteomes" id="UP000515160">
    <property type="component" value="Chromosome 3"/>
</dbReference>